<reference evidence="3 4" key="1">
    <citation type="submission" date="2018-08" db="EMBL/GenBank/DDBJ databases">
        <title>Pseudooceanicola sediminis CY03 in the family Rhodobacteracea.</title>
        <authorList>
            <person name="Zhang Y.-J."/>
        </authorList>
    </citation>
    <scope>NUCLEOTIDE SEQUENCE [LARGE SCALE GENOMIC DNA]</scope>
    <source>
        <strain evidence="3 4">CY03</strain>
    </source>
</reference>
<dbReference type="EMBL" id="QWJJ01000009">
    <property type="protein sequence ID" value="RII38461.1"/>
    <property type="molecule type" value="Genomic_DNA"/>
</dbReference>
<sequence>MQTGSEPDVREDFNLPAPKPGADYLITVLRPEAPPPPEGYPVLYALDGRAVVEQLPEGAMARPGAPVIVAIGYDTERRFASAERARDYTPPDPDGRAVYDTHGRPAGGAAVFHDLITGVILPRAEALVPVDPARRTLWGHSFGGLFVLRSALQPEGAWFSHFVSASPSLWWDDMRYRFAVHAALALGARPSAPLDLHLGGAERERASLPPGEDVKPFIRMRAALPPDSHAELAADLARAGNPGGLTVFPGLSHGEAFGASLRETLRGFAGTGG</sequence>
<dbReference type="PANTHER" id="PTHR40841">
    <property type="entry name" value="SIDEROPHORE TRIACETYLFUSARININE C ESTERASE"/>
    <property type="match status" value="1"/>
</dbReference>
<evidence type="ECO:0000256" key="1">
    <source>
        <dbReference type="ARBA" id="ARBA00005622"/>
    </source>
</evidence>
<dbReference type="SUPFAM" id="SSF53474">
    <property type="entry name" value="alpha/beta-Hydrolases"/>
    <property type="match status" value="1"/>
</dbReference>
<comment type="similarity">
    <text evidence="1">Belongs to the esterase D family.</text>
</comment>
<organism evidence="3 4">
    <name type="scientific">Pseudooceanicola sediminis</name>
    <dbReference type="NCBI Taxonomy" id="2211117"/>
    <lineage>
        <taxon>Bacteria</taxon>
        <taxon>Pseudomonadati</taxon>
        <taxon>Pseudomonadota</taxon>
        <taxon>Alphaproteobacteria</taxon>
        <taxon>Rhodobacterales</taxon>
        <taxon>Paracoccaceae</taxon>
        <taxon>Pseudooceanicola</taxon>
    </lineage>
</organism>
<keyword evidence="2 3" id="KW-0378">Hydrolase</keyword>
<protein>
    <submittedName>
        <fullName evidence="3">Alpha/beta hydrolase</fullName>
    </submittedName>
</protein>
<keyword evidence="4" id="KW-1185">Reference proteome</keyword>
<proteinExistence type="inferred from homology"/>
<dbReference type="InterPro" id="IPR052558">
    <property type="entry name" value="Siderophore_Hydrolase_D"/>
</dbReference>
<dbReference type="PANTHER" id="PTHR40841:SF2">
    <property type="entry name" value="SIDEROPHORE-DEGRADING ESTERASE (EUROFUNG)"/>
    <property type="match status" value="1"/>
</dbReference>
<accession>A0A399IZK6</accession>
<dbReference type="Gene3D" id="3.40.50.1820">
    <property type="entry name" value="alpha/beta hydrolase"/>
    <property type="match status" value="1"/>
</dbReference>
<evidence type="ECO:0000313" key="4">
    <source>
        <dbReference type="Proteomes" id="UP000265848"/>
    </source>
</evidence>
<dbReference type="Proteomes" id="UP000265848">
    <property type="component" value="Unassembled WGS sequence"/>
</dbReference>
<dbReference type="InterPro" id="IPR000801">
    <property type="entry name" value="Esterase-like"/>
</dbReference>
<evidence type="ECO:0000313" key="3">
    <source>
        <dbReference type="EMBL" id="RII38461.1"/>
    </source>
</evidence>
<dbReference type="GO" id="GO:0016788">
    <property type="term" value="F:hydrolase activity, acting on ester bonds"/>
    <property type="evidence" value="ECO:0007669"/>
    <property type="project" value="TreeGrafter"/>
</dbReference>
<dbReference type="Pfam" id="PF00756">
    <property type="entry name" value="Esterase"/>
    <property type="match status" value="1"/>
</dbReference>
<dbReference type="InterPro" id="IPR029058">
    <property type="entry name" value="AB_hydrolase_fold"/>
</dbReference>
<dbReference type="AlphaFoldDB" id="A0A399IZK6"/>
<evidence type="ECO:0000256" key="2">
    <source>
        <dbReference type="ARBA" id="ARBA00022801"/>
    </source>
</evidence>
<comment type="caution">
    <text evidence="3">The sequence shown here is derived from an EMBL/GenBank/DDBJ whole genome shotgun (WGS) entry which is preliminary data.</text>
</comment>
<gene>
    <name evidence="3" type="ORF">DL237_11280</name>
</gene>
<name>A0A399IZK6_9RHOB</name>